<feature type="signal peptide" evidence="1">
    <location>
        <begin position="1"/>
        <end position="18"/>
    </location>
</feature>
<dbReference type="OrthoDB" id="10355943at2759"/>
<evidence type="ECO:0000256" key="1">
    <source>
        <dbReference type="SAM" id="SignalP"/>
    </source>
</evidence>
<dbReference type="EMBL" id="CAJFCV020000001">
    <property type="protein sequence ID" value="CAG9089045.1"/>
    <property type="molecule type" value="Genomic_DNA"/>
</dbReference>
<dbReference type="Proteomes" id="UP000582659">
    <property type="component" value="Unassembled WGS sequence"/>
</dbReference>
<organism evidence="2 3">
    <name type="scientific">Bursaphelenchus xylophilus</name>
    <name type="common">Pinewood nematode worm</name>
    <name type="synonym">Aphelenchoides xylophilus</name>
    <dbReference type="NCBI Taxonomy" id="6326"/>
    <lineage>
        <taxon>Eukaryota</taxon>
        <taxon>Metazoa</taxon>
        <taxon>Ecdysozoa</taxon>
        <taxon>Nematoda</taxon>
        <taxon>Chromadorea</taxon>
        <taxon>Rhabditida</taxon>
        <taxon>Tylenchina</taxon>
        <taxon>Tylenchomorpha</taxon>
        <taxon>Aphelenchoidea</taxon>
        <taxon>Aphelenchoididae</taxon>
        <taxon>Bursaphelenchus</taxon>
    </lineage>
</organism>
<name>A0A7I8XNH6_BURXY</name>
<proteinExistence type="predicted"/>
<protein>
    <submittedName>
        <fullName evidence="2">(pine wood nematode) hypothetical protein</fullName>
    </submittedName>
</protein>
<dbReference type="Proteomes" id="UP000659654">
    <property type="component" value="Unassembled WGS sequence"/>
</dbReference>
<sequence>MRVETSLLIFALAIGCFSQETKKPDPSEMPLNTSLFMGPGPQTGSGTSAAGYYFFENFMKGTYYIRKGSVFTEDDEKEKPKSLDPKNYEGPAVFYAYYDSNDKKIHMVDYLKKTVKVIDPLQENGGGFIFAAVEPYVPFKVGELRAKENAEKEAKSRSSP</sequence>
<comment type="caution">
    <text evidence="2">The sequence shown here is derived from an EMBL/GenBank/DDBJ whole genome shotgun (WGS) entry which is preliminary data.</text>
</comment>
<evidence type="ECO:0000313" key="3">
    <source>
        <dbReference type="Proteomes" id="UP000659654"/>
    </source>
</evidence>
<dbReference type="PROSITE" id="PS51257">
    <property type="entry name" value="PROKAR_LIPOPROTEIN"/>
    <property type="match status" value="1"/>
</dbReference>
<feature type="chain" id="PRO_5036204623" evidence="1">
    <location>
        <begin position="19"/>
        <end position="160"/>
    </location>
</feature>
<keyword evidence="3" id="KW-1185">Reference proteome</keyword>
<accession>A0A7I8XNH6</accession>
<reference evidence="2" key="1">
    <citation type="submission" date="2020-09" db="EMBL/GenBank/DDBJ databases">
        <authorList>
            <person name="Kikuchi T."/>
        </authorList>
    </citation>
    <scope>NUCLEOTIDE SEQUENCE</scope>
    <source>
        <strain evidence="2">Ka4C1</strain>
    </source>
</reference>
<keyword evidence="1" id="KW-0732">Signal</keyword>
<gene>
    <name evidence="2" type="ORF">BXYJ_LOCUS2579</name>
</gene>
<evidence type="ECO:0000313" key="2">
    <source>
        <dbReference type="EMBL" id="CAD5211739.1"/>
    </source>
</evidence>
<dbReference type="AlphaFoldDB" id="A0A7I8XNH6"/>
<dbReference type="EMBL" id="CAJFDI010000001">
    <property type="protein sequence ID" value="CAD5211739.1"/>
    <property type="molecule type" value="Genomic_DNA"/>
</dbReference>